<feature type="region of interest" description="Disordered" evidence="1">
    <location>
        <begin position="109"/>
        <end position="177"/>
    </location>
</feature>
<organism evidence="3 4">
    <name type="scientific">Actinocorallia herbida</name>
    <dbReference type="NCBI Taxonomy" id="58109"/>
    <lineage>
        <taxon>Bacteria</taxon>
        <taxon>Bacillati</taxon>
        <taxon>Actinomycetota</taxon>
        <taxon>Actinomycetes</taxon>
        <taxon>Streptosporangiales</taxon>
        <taxon>Thermomonosporaceae</taxon>
        <taxon>Actinocorallia</taxon>
    </lineage>
</organism>
<dbReference type="SUPFAM" id="SSF159664">
    <property type="entry name" value="CobE/GbiG C-terminal domain-like"/>
    <property type="match status" value="1"/>
</dbReference>
<dbReference type="PANTHER" id="PTHR37477">
    <property type="entry name" value="COBALT-PRECORRIN-5A HYDROLASE"/>
    <property type="match status" value="1"/>
</dbReference>
<gene>
    <name evidence="3" type="ORF">EDD29_7232</name>
</gene>
<dbReference type="EMBL" id="RJKE01000001">
    <property type="protein sequence ID" value="ROO89535.1"/>
    <property type="molecule type" value="Genomic_DNA"/>
</dbReference>
<feature type="domain" description="CobE/GbiG C-terminal" evidence="2">
    <location>
        <begin position="13"/>
        <end position="111"/>
    </location>
</feature>
<dbReference type="InterPro" id="IPR036518">
    <property type="entry name" value="CobE/GbiG_C_sf"/>
</dbReference>
<dbReference type="Gene3D" id="3.30.420.180">
    <property type="entry name" value="CobE/GbiG C-terminal domain"/>
    <property type="match status" value="1"/>
</dbReference>
<accession>A0A3N1D7P3</accession>
<evidence type="ECO:0000256" key="1">
    <source>
        <dbReference type="SAM" id="MobiDB-lite"/>
    </source>
</evidence>
<name>A0A3N1D7P3_9ACTN</name>
<proteinExistence type="predicted"/>
<dbReference type="AlphaFoldDB" id="A0A3N1D7P3"/>
<sequence>MTQLTSAQGGPAYVLGVGARKGVSAEEVEGLVRRVLAEAGVPPDQVTALATVTAKADEPGILAVARAHGWNVMIFPPDTLAAMQGTDRSELARRATGTPSVAEAAALAGAASPHGTPQLIGTAPSGGAEAPAGTAASAGAPRSGGDPAHGSGRAASSGGTAASGGGGLAVPKRRSARATVALARVREESG</sequence>
<dbReference type="Pfam" id="PF01890">
    <property type="entry name" value="CbiG_C"/>
    <property type="match status" value="1"/>
</dbReference>
<dbReference type="RefSeq" id="WP_170201701.1">
    <property type="nucleotide sequence ID" value="NZ_RJKE01000001.1"/>
</dbReference>
<dbReference type="GO" id="GO:0016787">
    <property type="term" value="F:hydrolase activity"/>
    <property type="evidence" value="ECO:0007669"/>
    <property type="project" value="UniProtKB-KW"/>
</dbReference>
<dbReference type="PANTHER" id="PTHR37477:SF1">
    <property type="entry name" value="COBALT-PRECORRIN-5A HYDROLASE"/>
    <property type="match status" value="1"/>
</dbReference>
<dbReference type="GO" id="GO:0009236">
    <property type="term" value="P:cobalamin biosynthetic process"/>
    <property type="evidence" value="ECO:0007669"/>
    <property type="project" value="InterPro"/>
</dbReference>
<reference evidence="3 4" key="1">
    <citation type="submission" date="2018-11" db="EMBL/GenBank/DDBJ databases">
        <title>Sequencing the genomes of 1000 actinobacteria strains.</title>
        <authorList>
            <person name="Klenk H.-P."/>
        </authorList>
    </citation>
    <scope>NUCLEOTIDE SEQUENCE [LARGE SCALE GENOMIC DNA]</scope>
    <source>
        <strain evidence="3 4">DSM 44254</strain>
    </source>
</reference>
<evidence type="ECO:0000313" key="4">
    <source>
        <dbReference type="Proteomes" id="UP000272400"/>
    </source>
</evidence>
<dbReference type="InterPro" id="IPR052553">
    <property type="entry name" value="CbiG_hydrolase"/>
</dbReference>
<dbReference type="InterPro" id="IPR002750">
    <property type="entry name" value="CobE/GbiG_C"/>
</dbReference>
<evidence type="ECO:0000259" key="2">
    <source>
        <dbReference type="Pfam" id="PF01890"/>
    </source>
</evidence>
<feature type="compositionally biased region" description="Low complexity" evidence="1">
    <location>
        <begin position="121"/>
        <end position="160"/>
    </location>
</feature>
<keyword evidence="4" id="KW-1185">Reference proteome</keyword>
<keyword evidence="3" id="KW-0378">Hydrolase</keyword>
<dbReference type="Proteomes" id="UP000272400">
    <property type="component" value="Unassembled WGS sequence"/>
</dbReference>
<evidence type="ECO:0000313" key="3">
    <source>
        <dbReference type="EMBL" id="ROO89535.1"/>
    </source>
</evidence>
<comment type="caution">
    <text evidence="3">The sequence shown here is derived from an EMBL/GenBank/DDBJ whole genome shotgun (WGS) entry which is preliminary data.</text>
</comment>
<protein>
    <submittedName>
        <fullName evidence="3">Cobalt-precorrin 5A hydrolase</fullName>
    </submittedName>
</protein>